<dbReference type="EMBL" id="JANJYJ010000610">
    <property type="protein sequence ID" value="KAK3173858.1"/>
    <property type="molecule type" value="Genomic_DNA"/>
</dbReference>
<dbReference type="Pfam" id="PF04578">
    <property type="entry name" value="DUF594"/>
    <property type="match status" value="1"/>
</dbReference>
<keyword evidence="1" id="KW-0472">Membrane</keyword>
<evidence type="ECO:0000256" key="1">
    <source>
        <dbReference type="SAM" id="Phobius"/>
    </source>
</evidence>
<organism evidence="3 4">
    <name type="scientific">Dipteronia sinensis</name>
    <dbReference type="NCBI Taxonomy" id="43782"/>
    <lineage>
        <taxon>Eukaryota</taxon>
        <taxon>Viridiplantae</taxon>
        <taxon>Streptophyta</taxon>
        <taxon>Embryophyta</taxon>
        <taxon>Tracheophyta</taxon>
        <taxon>Spermatophyta</taxon>
        <taxon>Magnoliopsida</taxon>
        <taxon>eudicotyledons</taxon>
        <taxon>Gunneridae</taxon>
        <taxon>Pentapetalae</taxon>
        <taxon>rosids</taxon>
        <taxon>malvids</taxon>
        <taxon>Sapindales</taxon>
        <taxon>Sapindaceae</taxon>
        <taxon>Hippocastanoideae</taxon>
        <taxon>Acereae</taxon>
        <taxon>Dipteronia</taxon>
    </lineage>
</organism>
<feature type="domain" description="DUF4220" evidence="2">
    <location>
        <begin position="69"/>
        <end position="416"/>
    </location>
</feature>
<protein>
    <recommendedName>
        <fullName evidence="2">DUF4220 domain-containing protein</fullName>
    </recommendedName>
</protein>
<proteinExistence type="predicted"/>
<dbReference type="InterPro" id="IPR025315">
    <property type="entry name" value="DUF4220"/>
</dbReference>
<feature type="transmembrane region" description="Helical" evidence="1">
    <location>
        <begin position="354"/>
        <end position="374"/>
    </location>
</feature>
<feature type="transmembrane region" description="Helical" evidence="1">
    <location>
        <begin position="320"/>
        <end position="342"/>
    </location>
</feature>
<dbReference type="Pfam" id="PF13968">
    <property type="entry name" value="DUF4220"/>
    <property type="match status" value="1"/>
</dbReference>
<keyword evidence="1" id="KW-0812">Transmembrane</keyword>
<dbReference type="InterPro" id="IPR007658">
    <property type="entry name" value="DUF594"/>
</dbReference>
<dbReference type="AlphaFoldDB" id="A0AAD9Z9B5"/>
<evidence type="ECO:0000313" key="4">
    <source>
        <dbReference type="Proteomes" id="UP001281410"/>
    </source>
</evidence>
<feature type="transmembrane region" description="Helical" evidence="1">
    <location>
        <begin position="35"/>
        <end position="54"/>
    </location>
</feature>
<name>A0AAD9Z9B5_9ROSI</name>
<evidence type="ECO:0000313" key="3">
    <source>
        <dbReference type="EMBL" id="KAK3173858.1"/>
    </source>
</evidence>
<evidence type="ECO:0000259" key="2">
    <source>
        <dbReference type="Pfam" id="PF13968"/>
    </source>
</evidence>
<gene>
    <name evidence="3" type="ORF">Dsin_032669</name>
</gene>
<keyword evidence="1" id="KW-1133">Transmembrane helix</keyword>
<feature type="transmembrane region" description="Helical" evidence="1">
    <location>
        <begin position="66"/>
        <end position="86"/>
    </location>
</feature>
<feature type="transmembrane region" description="Helical" evidence="1">
    <location>
        <begin position="149"/>
        <end position="176"/>
    </location>
</feature>
<keyword evidence="4" id="KW-1185">Reference proteome</keyword>
<dbReference type="PANTHER" id="PTHR31325">
    <property type="entry name" value="OS01G0798800 PROTEIN-RELATED"/>
    <property type="match status" value="1"/>
</dbReference>
<reference evidence="3" key="1">
    <citation type="journal article" date="2023" name="Plant J.">
        <title>Genome sequences and population genomics provide insights into the demographic history, inbreeding, and mutation load of two 'living fossil' tree species of Dipteronia.</title>
        <authorList>
            <person name="Feng Y."/>
            <person name="Comes H.P."/>
            <person name="Chen J."/>
            <person name="Zhu S."/>
            <person name="Lu R."/>
            <person name="Zhang X."/>
            <person name="Li P."/>
            <person name="Qiu J."/>
            <person name="Olsen K.M."/>
            <person name="Qiu Y."/>
        </authorList>
    </citation>
    <scope>NUCLEOTIDE SEQUENCE</scope>
    <source>
        <strain evidence="3">NBL</strain>
    </source>
</reference>
<sequence length="713" mass="81565">MIIPIVSGLIYPIKRRTVMELYSPSYRKLWKEWDLRAMVLLSLTLQILLSILGNRRKNNRKLWIRVVVWSAYIGADSVATFALGILSSNITDMYGDNTESTDGNTQLTAFWAPFLLLHLGGPDSITAYALEDNELWLRHLLGLVVQTGMALYVFLMAWTGSSLSFLSLSMFFPGLIKYGERTWVLRSASNKKRRNSMLRKHDFDIKDNIFHDDYKVKNDAGYIVGVDRIVEVQLPVDLSGSDNNNSISDEDKLLTAYGLLNISKRLFVDATLNSKDRDTGHTIFRNLLSEDAFKVIEMELGLIYELLYTKMSLFYTPWGLVLRLITFFITSTVLVLFAFLVYPNSKYSKIDLHITLVLMVVAIITEIYAALVLLSSDRFSVWLSTQRRTSTMEALTCFPLNKIPRWSNNMPQYSLLCLNRKAKPLVSKIYPNYAIKRDRWSPWNTKNIPEDLRKLVYHYFKQKAEEATTTGKVSFTALPTIPRGGEEDSRQSPVEEFDYSIIIWHIATEVWYYTDKGYIPDGFLEKCKSIKQISRYMMYLLVEHPSMLSVEILSQINIQDVSAEAQKFSIKIAGDKTQDVSAEAQNSSIKIAGDKTVACDKLLRQFKDAAFLGSRAQYGETHRVVLENAGDLVLQMNYSRQSFTKKWDTIGCAWLEMLAYAASRCKANEHAQQLRRGGEFLTHVWLLLAHFGLTDHVRIISAQPRPVARLFAK</sequence>
<accession>A0AAD9Z9B5</accession>
<comment type="caution">
    <text evidence="3">The sequence shown here is derived from an EMBL/GenBank/DDBJ whole genome shotgun (WGS) entry which is preliminary data.</text>
</comment>
<dbReference type="Proteomes" id="UP001281410">
    <property type="component" value="Unassembled WGS sequence"/>
</dbReference>